<keyword evidence="3" id="KW-0732">Signal</keyword>
<evidence type="ECO:0000256" key="2">
    <source>
        <dbReference type="ARBA" id="ARBA00022840"/>
    </source>
</evidence>
<reference evidence="4" key="1">
    <citation type="submission" date="2015-11" db="EMBL/GenBank/DDBJ databases">
        <title>De novo transcriptome assembly of four potential Pierce s Disease insect vectors from Arizona vineyards.</title>
        <authorList>
            <person name="Tassone E.E."/>
        </authorList>
    </citation>
    <scope>NUCLEOTIDE SEQUENCE</scope>
</reference>
<dbReference type="GO" id="GO:0006235">
    <property type="term" value="P:dTTP biosynthetic process"/>
    <property type="evidence" value="ECO:0007669"/>
    <property type="project" value="TreeGrafter"/>
</dbReference>
<dbReference type="Gene3D" id="3.40.50.300">
    <property type="entry name" value="P-loop containing nucleotide triphosphate hydrolases"/>
    <property type="match status" value="1"/>
</dbReference>
<dbReference type="InterPro" id="IPR027417">
    <property type="entry name" value="P-loop_NTPase"/>
</dbReference>
<name>A0A1B6MUQ2_9HEMI</name>
<feature type="signal peptide" evidence="3">
    <location>
        <begin position="1"/>
        <end position="20"/>
    </location>
</feature>
<keyword evidence="1" id="KW-0547">Nucleotide-binding</keyword>
<gene>
    <name evidence="4" type="ORF">g.50034</name>
</gene>
<proteinExistence type="predicted"/>
<protein>
    <submittedName>
        <fullName evidence="4">Uncharacterized protein</fullName>
    </submittedName>
</protein>
<feature type="chain" id="PRO_5008588505" evidence="3">
    <location>
        <begin position="21"/>
        <end position="281"/>
    </location>
</feature>
<dbReference type="GO" id="GO:0006233">
    <property type="term" value="P:dTDP biosynthetic process"/>
    <property type="evidence" value="ECO:0007669"/>
    <property type="project" value="TreeGrafter"/>
</dbReference>
<evidence type="ECO:0000313" key="4">
    <source>
        <dbReference type="EMBL" id="JAT39650.1"/>
    </source>
</evidence>
<dbReference type="SUPFAM" id="SSF52540">
    <property type="entry name" value="P-loop containing nucleoside triphosphate hydrolases"/>
    <property type="match status" value="1"/>
</dbReference>
<dbReference type="GO" id="GO:0004798">
    <property type="term" value="F:dTMP kinase activity"/>
    <property type="evidence" value="ECO:0007669"/>
    <property type="project" value="TreeGrafter"/>
</dbReference>
<accession>A0A1B6MUQ2</accession>
<keyword evidence="2" id="KW-0067">ATP-binding</keyword>
<dbReference type="PANTHER" id="PTHR10344">
    <property type="entry name" value="THYMIDYLATE KINASE"/>
    <property type="match status" value="1"/>
</dbReference>
<organism evidence="4">
    <name type="scientific">Graphocephala atropunctata</name>
    <dbReference type="NCBI Taxonomy" id="36148"/>
    <lineage>
        <taxon>Eukaryota</taxon>
        <taxon>Metazoa</taxon>
        <taxon>Ecdysozoa</taxon>
        <taxon>Arthropoda</taxon>
        <taxon>Hexapoda</taxon>
        <taxon>Insecta</taxon>
        <taxon>Pterygota</taxon>
        <taxon>Neoptera</taxon>
        <taxon>Paraneoptera</taxon>
        <taxon>Hemiptera</taxon>
        <taxon>Auchenorrhyncha</taxon>
        <taxon>Membracoidea</taxon>
        <taxon>Cicadellidae</taxon>
        <taxon>Cicadellinae</taxon>
        <taxon>Cicadellini</taxon>
        <taxon>Graphocephala</taxon>
    </lineage>
</organism>
<dbReference type="GO" id="GO:0006227">
    <property type="term" value="P:dUDP biosynthetic process"/>
    <property type="evidence" value="ECO:0007669"/>
    <property type="project" value="TreeGrafter"/>
</dbReference>
<feature type="non-terminal residue" evidence="4">
    <location>
        <position position="281"/>
    </location>
</feature>
<sequence length="281" mass="32547">MSPLRAQTLFKVVVAIQVAAVLPRAACIYRFPRRNQSYNAIPPTSFGIYHSLWDIFNVLKDLPEVMNLPPVYDLYERMLQNKIVELPLGDRKPFVVIEGVKGSGKSSLTVTFAQNMNATYLRAPPEYLTPFKQWMKTRNKLERNAFHALSNYLLAEQTKIMLESKMVIMDLYWHGLTAYELGRLSGRANVLPVASSPVYKWPEDLLVPDITFYVMVTEESRFYREKQSNAPAISRRLRDSMYKAFGRFHRPRMVHVNGDRSRREVEAEIRNITCRILQGLL</sequence>
<dbReference type="EMBL" id="GEBQ01000327">
    <property type="protein sequence ID" value="JAT39650.1"/>
    <property type="molecule type" value="Transcribed_RNA"/>
</dbReference>
<dbReference type="GO" id="GO:0005524">
    <property type="term" value="F:ATP binding"/>
    <property type="evidence" value="ECO:0007669"/>
    <property type="project" value="UniProtKB-KW"/>
</dbReference>
<dbReference type="AlphaFoldDB" id="A0A1B6MUQ2"/>
<evidence type="ECO:0000256" key="1">
    <source>
        <dbReference type="ARBA" id="ARBA00022741"/>
    </source>
</evidence>
<dbReference type="GO" id="GO:0004550">
    <property type="term" value="F:nucleoside diphosphate kinase activity"/>
    <property type="evidence" value="ECO:0007669"/>
    <property type="project" value="TreeGrafter"/>
</dbReference>
<dbReference type="PANTHER" id="PTHR10344:SF4">
    <property type="entry name" value="UMP-CMP KINASE 2, MITOCHONDRIAL"/>
    <property type="match status" value="1"/>
</dbReference>
<evidence type="ECO:0000256" key="3">
    <source>
        <dbReference type="SAM" id="SignalP"/>
    </source>
</evidence>
<dbReference type="GO" id="GO:0005739">
    <property type="term" value="C:mitochondrion"/>
    <property type="evidence" value="ECO:0007669"/>
    <property type="project" value="TreeGrafter"/>
</dbReference>